<dbReference type="InterPro" id="IPR003004">
    <property type="entry name" value="GspF/PilC"/>
</dbReference>
<accession>A0ABT3T5V7</accession>
<evidence type="ECO:0000256" key="1">
    <source>
        <dbReference type="ARBA" id="ARBA00004651"/>
    </source>
</evidence>
<sequence length="402" mass="42880">MPHFSYKAVGRDGTAHAGTIEAGGIEMASRQLRAQGLTLLKLESGITASAASSAAVGKPPGRQEVLSMTSELAVLLRAGLPLDKALKVLIDMAVQPAMISLLDELLAAVKGGKALSQALQPHEDIFGKFYINIVRSGEAGGQLSEVLDRLVDYLERAKANRDTVVSALIYPAILGFVSILSVILMLGFVVPQFEALFDDMGEGLPVITQMVISGANVIKSYGLFIVLALVGFALYARRWASTDAGQRRVHQMLLDLPVAGGIVFEFEMSKFARTVGTLVGNGVPLLVAISIAIDTVGNRVLREALEVLPPAVKEGKRMSFALEETGLFTPMVIQMLRVGEESGRLDQMSQDLADVFDSHVQSGVKRGLALLEPVMILGMGFIIGIIIIAILMGIMSVNNLAI</sequence>
<feature type="domain" description="Type II secretion system protein GspF" evidence="8">
    <location>
        <begin position="271"/>
        <end position="392"/>
    </location>
</feature>
<dbReference type="PANTHER" id="PTHR30012:SF0">
    <property type="entry name" value="TYPE II SECRETION SYSTEM PROTEIN F-RELATED"/>
    <property type="match status" value="1"/>
</dbReference>
<keyword evidence="3" id="KW-1003">Cell membrane</keyword>
<evidence type="ECO:0000259" key="8">
    <source>
        <dbReference type="Pfam" id="PF00482"/>
    </source>
</evidence>
<evidence type="ECO:0000256" key="4">
    <source>
        <dbReference type="ARBA" id="ARBA00022692"/>
    </source>
</evidence>
<evidence type="ECO:0000313" key="9">
    <source>
        <dbReference type="EMBL" id="MCX2977565.1"/>
    </source>
</evidence>
<evidence type="ECO:0000256" key="2">
    <source>
        <dbReference type="ARBA" id="ARBA00005745"/>
    </source>
</evidence>
<protein>
    <submittedName>
        <fullName evidence="9">Type II secretion system F family protein</fullName>
    </submittedName>
</protein>
<feature type="transmembrane region" description="Helical" evidence="7">
    <location>
        <begin position="374"/>
        <end position="397"/>
    </location>
</feature>
<evidence type="ECO:0000256" key="5">
    <source>
        <dbReference type="ARBA" id="ARBA00022989"/>
    </source>
</evidence>
<feature type="domain" description="Type II secretion system protein GspF" evidence="8">
    <location>
        <begin position="70"/>
        <end position="191"/>
    </location>
</feature>
<feature type="transmembrane region" description="Helical" evidence="7">
    <location>
        <begin position="168"/>
        <end position="190"/>
    </location>
</feature>
<comment type="similarity">
    <text evidence="2">Belongs to the GSP F family.</text>
</comment>
<organism evidence="9 10">
    <name type="scientific">Candidatus Marimicrobium litorale</name>
    <dbReference type="NCBI Taxonomy" id="2518991"/>
    <lineage>
        <taxon>Bacteria</taxon>
        <taxon>Pseudomonadati</taxon>
        <taxon>Pseudomonadota</taxon>
        <taxon>Gammaproteobacteria</taxon>
        <taxon>Cellvibrionales</taxon>
        <taxon>Halieaceae</taxon>
        <taxon>Marimicrobium</taxon>
    </lineage>
</organism>
<evidence type="ECO:0000313" key="10">
    <source>
        <dbReference type="Proteomes" id="UP001143304"/>
    </source>
</evidence>
<comment type="caution">
    <text evidence="9">The sequence shown here is derived from an EMBL/GenBank/DDBJ whole genome shotgun (WGS) entry which is preliminary data.</text>
</comment>
<keyword evidence="5 7" id="KW-1133">Transmembrane helix</keyword>
<feature type="transmembrane region" description="Helical" evidence="7">
    <location>
        <begin position="210"/>
        <end position="236"/>
    </location>
</feature>
<dbReference type="Gene3D" id="1.20.81.30">
    <property type="entry name" value="Type II secretion system (T2SS), domain F"/>
    <property type="match status" value="2"/>
</dbReference>
<keyword evidence="6 7" id="KW-0472">Membrane</keyword>
<keyword evidence="10" id="KW-1185">Reference proteome</keyword>
<proteinExistence type="inferred from homology"/>
<reference evidence="9" key="1">
    <citation type="submission" date="2019-02" db="EMBL/GenBank/DDBJ databases">
        <authorList>
            <person name="Li S.-H."/>
        </authorList>
    </citation>
    <scope>NUCLEOTIDE SEQUENCE</scope>
    <source>
        <strain evidence="9">IMCC11814</strain>
    </source>
</reference>
<dbReference type="RefSeq" id="WP_279249279.1">
    <property type="nucleotide sequence ID" value="NZ_SHNO01000001.1"/>
</dbReference>
<name>A0ABT3T5V7_9GAMM</name>
<comment type="subcellular location">
    <subcellularLocation>
        <location evidence="1">Cell membrane</location>
        <topology evidence="1">Multi-pass membrane protein</topology>
    </subcellularLocation>
</comment>
<evidence type="ECO:0000256" key="3">
    <source>
        <dbReference type="ARBA" id="ARBA00022475"/>
    </source>
</evidence>
<dbReference type="InterPro" id="IPR018076">
    <property type="entry name" value="T2SS_GspF_dom"/>
</dbReference>
<evidence type="ECO:0000256" key="6">
    <source>
        <dbReference type="ARBA" id="ARBA00023136"/>
    </source>
</evidence>
<dbReference type="InterPro" id="IPR042094">
    <property type="entry name" value="T2SS_GspF_sf"/>
</dbReference>
<dbReference type="Proteomes" id="UP001143304">
    <property type="component" value="Unassembled WGS sequence"/>
</dbReference>
<dbReference type="Pfam" id="PF00482">
    <property type="entry name" value="T2SSF"/>
    <property type="match status" value="2"/>
</dbReference>
<dbReference type="EMBL" id="SHNO01000001">
    <property type="protein sequence ID" value="MCX2977565.1"/>
    <property type="molecule type" value="Genomic_DNA"/>
</dbReference>
<dbReference type="PRINTS" id="PR00812">
    <property type="entry name" value="BCTERIALGSPF"/>
</dbReference>
<gene>
    <name evidence="9" type="ORF">EYC82_09390</name>
</gene>
<dbReference type="PANTHER" id="PTHR30012">
    <property type="entry name" value="GENERAL SECRETION PATHWAY PROTEIN"/>
    <property type="match status" value="1"/>
</dbReference>
<keyword evidence="4 7" id="KW-0812">Transmembrane</keyword>
<evidence type="ECO:0000256" key="7">
    <source>
        <dbReference type="SAM" id="Phobius"/>
    </source>
</evidence>